<evidence type="ECO:0000313" key="3">
    <source>
        <dbReference type="Proteomes" id="UP000789901"/>
    </source>
</evidence>
<name>A0ABM8W4P6_GIGMA</name>
<organism evidence="2 3">
    <name type="scientific">Gigaspora margarita</name>
    <dbReference type="NCBI Taxonomy" id="4874"/>
    <lineage>
        <taxon>Eukaryota</taxon>
        <taxon>Fungi</taxon>
        <taxon>Fungi incertae sedis</taxon>
        <taxon>Mucoromycota</taxon>
        <taxon>Glomeromycotina</taxon>
        <taxon>Glomeromycetes</taxon>
        <taxon>Diversisporales</taxon>
        <taxon>Gigasporaceae</taxon>
        <taxon>Gigaspora</taxon>
    </lineage>
</organism>
<gene>
    <name evidence="2" type="ORF">GMARGA_LOCUS3310</name>
</gene>
<reference evidence="2 3" key="1">
    <citation type="submission" date="2021-06" db="EMBL/GenBank/DDBJ databases">
        <authorList>
            <person name="Kallberg Y."/>
            <person name="Tangrot J."/>
            <person name="Rosling A."/>
        </authorList>
    </citation>
    <scope>NUCLEOTIDE SEQUENCE [LARGE SCALE GENOMIC DNA]</scope>
    <source>
        <strain evidence="2 3">120-4 pot B 10/14</strain>
    </source>
</reference>
<evidence type="ECO:0000313" key="2">
    <source>
        <dbReference type="EMBL" id="CAG8524273.1"/>
    </source>
</evidence>
<comment type="caution">
    <text evidence="2">The sequence shown here is derived from an EMBL/GenBank/DDBJ whole genome shotgun (WGS) entry which is preliminary data.</text>
</comment>
<dbReference type="EMBL" id="CAJVQB010001179">
    <property type="protein sequence ID" value="CAG8524273.1"/>
    <property type="molecule type" value="Genomic_DNA"/>
</dbReference>
<accession>A0ABM8W4P6</accession>
<feature type="compositionally biased region" description="Polar residues" evidence="1">
    <location>
        <begin position="16"/>
        <end position="26"/>
    </location>
</feature>
<dbReference type="Proteomes" id="UP000789901">
    <property type="component" value="Unassembled WGS sequence"/>
</dbReference>
<keyword evidence="3" id="KW-1185">Reference proteome</keyword>
<sequence length="318" mass="36915">MDEISLSNNHNKRTSDINQSPFSNDNKSSHESPSDYHQNSLNDDIESSYESLLDDNNKNENNENFHESPLDDNILNRVLNKEICVDYNFIKIMNAFKKYKEENDNDDLVKANIMDLTSKSKFARCIPLKIYKEFLNSLEQYDRLIPVETHNFLVDFFSQDLTYQQWSDAVDKLNVNNYEEATTKLAIKLIIRTFDNFLQAFSLGHMNPLHCMETLEQPYLNDYIHPCIKAAFGKIPSVNHIKHQKGDGVGFTSGSDKYQIVYVEGTRPYKITAEKETQNQCKIANNLKKLWIEIVKNRVINHKVIIPEIEVFGISSFK</sequence>
<proteinExistence type="predicted"/>
<protein>
    <submittedName>
        <fullName evidence="2">10239_t:CDS:1</fullName>
    </submittedName>
</protein>
<feature type="region of interest" description="Disordered" evidence="1">
    <location>
        <begin position="1"/>
        <end position="42"/>
    </location>
</feature>
<evidence type="ECO:0000256" key="1">
    <source>
        <dbReference type="SAM" id="MobiDB-lite"/>
    </source>
</evidence>